<dbReference type="EMBL" id="JAUPBM010000265">
    <property type="protein sequence ID" value="MDO7021675.1"/>
    <property type="molecule type" value="Genomic_DNA"/>
</dbReference>
<gene>
    <name evidence="1" type="ORF">Q5M86_12930</name>
</gene>
<evidence type="ECO:0000313" key="1">
    <source>
        <dbReference type="EMBL" id="MDO7021675.1"/>
    </source>
</evidence>
<dbReference type="Proteomes" id="UP001175147">
    <property type="component" value="Unassembled WGS sequence"/>
</dbReference>
<comment type="caution">
    <text evidence="1">The sequence shown here is derived from an EMBL/GenBank/DDBJ whole genome shotgun (WGS) entry which is preliminary data.</text>
</comment>
<evidence type="ECO:0000313" key="2">
    <source>
        <dbReference type="Proteomes" id="UP001175147"/>
    </source>
</evidence>
<accession>A0ABT8Z1J6</accession>
<keyword evidence="2" id="KW-1185">Reference proteome</keyword>
<proteinExistence type="predicted"/>
<organism evidence="1 2">
    <name type="scientific">Brachyspira innocens</name>
    <dbReference type="NCBI Taxonomy" id="13264"/>
    <lineage>
        <taxon>Bacteria</taxon>
        <taxon>Pseudomonadati</taxon>
        <taxon>Spirochaetota</taxon>
        <taxon>Spirochaetia</taxon>
        <taxon>Brachyspirales</taxon>
        <taxon>Brachyspiraceae</taxon>
        <taxon>Brachyspira</taxon>
    </lineage>
</organism>
<reference evidence="1" key="1">
    <citation type="submission" date="2023-07" db="EMBL/GenBank/DDBJ databases">
        <title>Mucosal microbiota of week-old chicken and adult hens.</title>
        <authorList>
            <person name="Volf J."/>
            <person name="Karasova D."/>
            <person name="Crhanova M."/>
            <person name="Faldynova M."/>
            <person name="Prikrylova H."/>
            <person name="Zeman M."/>
            <person name="Babak V."/>
            <person name="Rajova J."/>
            <person name="Rychlik I."/>
        </authorList>
    </citation>
    <scope>NUCLEOTIDE SEQUENCE</scope>
    <source>
        <strain evidence="1">ET902</strain>
    </source>
</reference>
<protein>
    <submittedName>
        <fullName evidence="1">Glycosyltransferase family 61 protein</fullName>
    </submittedName>
</protein>
<sequence length="69" mass="7937">MPIFNKLLHSSIRNKLSKKISDALKKKSINAKDSEYTNYIPIQYKSSNKIDYICSIKNAVVYSDCGFIF</sequence>
<name>A0ABT8Z1J6_9SPIR</name>
<feature type="non-terminal residue" evidence="1">
    <location>
        <position position="69"/>
    </location>
</feature>